<dbReference type="Proteomes" id="UP000198500">
    <property type="component" value="Unassembled WGS sequence"/>
</dbReference>
<evidence type="ECO:0000313" key="2">
    <source>
        <dbReference type="Proteomes" id="UP000198500"/>
    </source>
</evidence>
<proteinExistence type="predicted"/>
<dbReference type="Gene3D" id="2.60.40.1890">
    <property type="entry name" value="PCu(A)C copper chaperone"/>
    <property type="match status" value="1"/>
</dbReference>
<dbReference type="STRING" id="574349.SAMN05443545_10529"/>
<gene>
    <name evidence="1" type="ORF">SAMN05443545_10529</name>
</gene>
<reference evidence="1 2" key="1">
    <citation type="submission" date="2016-10" db="EMBL/GenBank/DDBJ databases">
        <authorList>
            <person name="de Groot N.N."/>
        </authorList>
    </citation>
    <scope>NUCLEOTIDE SEQUENCE [LARGE SCALE GENOMIC DNA]</scope>
    <source>
        <strain evidence="1 2">DSM 19219</strain>
    </source>
</reference>
<accession>A0A1H3AU11</accession>
<evidence type="ECO:0008006" key="3">
    <source>
        <dbReference type="Google" id="ProtNLM"/>
    </source>
</evidence>
<keyword evidence="2" id="KW-1185">Reference proteome</keyword>
<protein>
    <recommendedName>
        <fullName evidence="3">Copper(I)-binding protein</fullName>
    </recommendedName>
</protein>
<dbReference type="PANTHER" id="PTHR36302:SF1">
    <property type="entry name" value="COPPER CHAPERONE PCU(A)C"/>
    <property type="match status" value="1"/>
</dbReference>
<dbReference type="EMBL" id="FNNI01000005">
    <property type="protein sequence ID" value="SDX33105.1"/>
    <property type="molecule type" value="Genomic_DNA"/>
</dbReference>
<name>A0A1H3AU11_9GAMM</name>
<dbReference type="AlphaFoldDB" id="A0A1H3AU11"/>
<dbReference type="PANTHER" id="PTHR36302">
    <property type="entry name" value="BLR7088 PROTEIN"/>
    <property type="match status" value="1"/>
</dbReference>
<dbReference type="SUPFAM" id="SSF110087">
    <property type="entry name" value="DR1885-like metal-binding protein"/>
    <property type="match status" value="1"/>
</dbReference>
<dbReference type="InterPro" id="IPR036182">
    <property type="entry name" value="PCuAC_sf"/>
</dbReference>
<organism evidence="1 2">
    <name type="scientific">Aidingimonas halophila</name>
    <dbReference type="NCBI Taxonomy" id="574349"/>
    <lineage>
        <taxon>Bacteria</taxon>
        <taxon>Pseudomonadati</taxon>
        <taxon>Pseudomonadota</taxon>
        <taxon>Gammaproteobacteria</taxon>
        <taxon>Oceanospirillales</taxon>
        <taxon>Halomonadaceae</taxon>
        <taxon>Aidingimonas</taxon>
    </lineage>
</organism>
<sequence length="164" mass="18305">MLRLVRVKNGLDKRRIDMQHRPFRWIAGGLLALMLSAGSVYADDLKVTDARLSILPGDRPGAGYFQLHNASDESVTLVRAESSDFENVEMHVSSDEDGMASMQSVSELEVAADEQIEFAPKGYHLMFMKRKTSLSVGDEVEVTLLFDNERRLPVNFEVVSPASM</sequence>
<dbReference type="Pfam" id="PF04314">
    <property type="entry name" value="PCuAC"/>
    <property type="match status" value="1"/>
</dbReference>
<dbReference type="InterPro" id="IPR007410">
    <property type="entry name" value="LpqE-like"/>
</dbReference>
<evidence type="ECO:0000313" key="1">
    <source>
        <dbReference type="EMBL" id="SDX33105.1"/>
    </source>
</evidence>
<dbReference type="InterPro" id="IPR058248">
    <property type="entry name" value="Lxx211020-like"/>
</dbReference>
<dbReference type="RefSeq" id="WP_229806399.1">
    <property type="nucleotide sequence ID" value="NZ_BMXH01000003.1"/>
</dbReference>